<evidence type="ECO:0000313" key="12">
    <source>
        <dbReference type="Proteomes" id="UP000694543"/>
    </source>
</evidence>
<evidence type="ECO:0000313" key="11">
    <source>
        <dbReference type="Ensembl" id="ENSCPIP00010008468.1"/>
    </source>
</evidence>
<keyword evidence="8" id="KW-0479">Metal-binding</keyword>
<evidence type="ECO:0000256" key="3">
    <source>
        <dbReference type="ARBA" id="ARBA00013278"/>
    </source>
</evidence>
<dbReference type="InterPro" id="IPR035892">
    <property type="entry name" value="C2_domain_sf"/>
</dbReference>
<dbReference type="Gene3D" id="2.60.40.150">
    <property type="entry name" value="C2 domain"/>
    <property type="match status" value="1"/>
</dbReference>
<dbReference type="GO" id="GO:0046475">
    <property type="term" value="P:glycerophospholipid catabolic process"/>
    <property type="evidence" value="ECO:0007669"/>
    <property type="project" value="TreeGrafter"/>
</dbReference>
<reference evidence="11" key="1">
    <citation type="submission" date="2025-08" db="UniProtKB">
        <authorList>
            <consortium name="Ensembl"/>
        </authorList>
    </citation>
    <scope>IDENTIFICATION</scope>
</reference>
<evidence type="ECO:0000256" key="8">
    <source>
        <dbReference type="RuleBase" id="RU362102"/>
    </source>
</evidence>
<comment type="domain">
    <text evidence="8">The N-terminal C2 domain associates with lipid membranes upon calcium binding.</text>
</comment>
<dbReference type="FunFam" id="3.40.1090.10:FF:000002">
    <property type="entry name" value="Phospholipase A2"/>
    <property type="match status" value="1"/>
</dbReference>
<comment type="subcellular location">
    <subcellularLocation>
        <location evidence="2">Cytoplasm</location>
        <location evidence="2">Cytosol</location>
    </subcellularLocation>
    <subcellularLocation>
        <location evidence="1">Membrane</location>
        <topology evidence="1">Peripheral membrane protein</topology>
    </subcellularLocation>
</comment>
<dbReference type="InterPro" id="IPR000008">
    <property type="entry name" value="C2_dom"/>
</dbReference>
<evidence type="ECO:0000259" key="9">
    <source>
        <dbReference type="PROSITE" id="PS50004"/>
    </source>
</evidence>
<dbReference type="AlphaFoldDB" id="A0A8C3LCQ5"/>
<dbReference type="Pfam" id="PF18695">
    <property type="entry name" value="cPLA2_C2"/>
    <property type="match status" value="1"/>
</dbReference>
<evidence type="ECO:0000256" key="5">
    <source>
        <dbReference type="ARBA" id="ARBA00022801"/>
    </source>
</evidence>
<dbReference type="PROSITE" id="PS51210">
    <property type="entry name" value="PLA2C"/>
    <property type="match status" value="1"/>
</dbReference>
<dbReference type="Proteomes" id="UP000694543">
    <property type="component" value="Unplaced"/>
</dbReference>
<keyword evidence="8" id="KW-0106">Calcium</keyword>
<dbReference type="Pfam" id="PF01735">
    <property type="entry name" value="PLA2_B"/>
    <property type="match status" value="1"/>
</dbReference>
<evidence type="ECO:0000256" key="6">
    <source>
        <dbReference type="ARBA" id="ARBA00023098"/>
    </source>
</evidence>
<evidence type="ECO:0000256" key="7">
    <source>
        <dbReference type="PROSITE-ProRule" id="PRU00555"/>
    </source>
</evidence>
<dbReference type="InterPro" id="IPR016035">
    <property type="entry name" value="Acyl_Trfase/lysoPLipase"/>
</dbReference>
<keyword evidence="12" id="KW-1185">Reference proteome</keyword>
<dbReference type="GO" id="GO:0005544">
    <property type="term" value="F:calcium-dependent phospholipid binding"/>
    <property type="evidence" value="ECO:0007669"/>
    <property type="project" value="TreeGrafter"/>
</dbReference>
<evidence type="ECO:0000256" key="4">
    <source>
        <dbReference type="ARBA" id="ARBA00022490"/>
    </source>
</evidence>
<dbReference type="GO" id="GO:0047498">
    <property type="term" value="F:calcium-dependent phospholipase A2 activity"/>
    <property type="evidence" value="ECO:0007669"/>
    <property type="project" value="TreeGrafter"/>
</dbReference>
<keyword evidence="4 8" id="KW-0963">Cytoplasm</keyword>
<dbReference type="GO" id="GO:0005509">
    <property type="term" value="F:calcium ion binding"/>
    <property type="evidence" value="ECO:0007669"/>
    <property type="project" value="TreeGrafter"/>
</dbReference>
<dbReference type="SUPFAM" id="SSF52151">
    <property type="entry name" value="FabD/lysophospholipase-like"/>
    <property type="match status" value="1"/>
</dbReference>
<feature type="domain" description="C2" evidence="9">
    <location>
        <begin position="2"/>
        <end position="120"/>
    </location>
</feature>
<dbReference type="EC" id="3.1.1.4" evidence="3 8"/>
<dbReference type="Ensembl" id="ENSCPIT00010010021.1">
    <property type="protein sequence ID" value="ENSCPIP00010008468.1"/>
    <property type="gene ID" value="ENSCPIG00010006604.1"/>
</dbReference>
<dbReference type="GO" id="GO:0016020">
    <property type="term" value="C:membrane"/>
    <property type="evidence" value="ECO:0007669"/>
    <property type="project" value="UniProtKB-SubCell"/>
</dbReference>
<keyword evidence="5 7" id="KW-0378">Hydrolase</keyword>
<dbReference type="SMART" id="SM00239">
    <property type="entry name" value="C2"/>
    <property type="match status" value="1"/>
</dbReference>
<evidence type="ECO:0000256" key="1">
    <source>
        <dbReference type="ARBA" id="ARBA00004170"/>
    </source>
</evidence>
<proteinExistence type="predicted"/>
<keyword evidence="6 7" id="KW-0443">Lipid metabolism</keyword>
<reference evidence="11" key="2">
    <citation type="submission" date="2025-09" db="UniProtKB">
        <authorList>
            <consortium name="Ensembl"/>
        </authorList>
    </citation>
    <scope>IDENTIFICATION</scope>
</reference>
<dbReference type="CDD" id="cd07201">
    <property type="entry name" value="cPLA2_Grp-IVB-IVD-IVE-IVF"/>
    <property type="match status" value="1"/>
</dbReference>
<dbReference type="GO" id="GO:0005829">
    <property type="term" value="C:cytosol"/>
    <property type="evidence" value="ECO:0007669"/>
    <property type="project" value="UniProtKB-SubCell"/>
</dbReference>
<dbReference type="PROSITE" id="PS50004">
    <property type="entry name" value="C2"/>
    <property type="match status" value="1"/>
</dbReference>
<sequence>MALLSSSFYMLMNPQGNLVFSKQVLEFEVTALHFCISQTDCYVSLWLPTASADKFQTKTIQNCKDPVWNETFYFRIQSQVKNVLELGLYDKDVVTQDDHLFTVYFDIAKLSLGEQVFILVIHFVRTFISNFDNKTAVSVSLLEKQFSFKVQGSYEGTQDITLGSDPVFGFPHPAKFHYARYKQPVLDLILPGKKPLFVLKIVAYLLNIMEFFISDLCSSPDHLDVRLGFDLCVQEQDFLCKRQKCVAAALKKVLQLEKDLLDHETPVVAIMTTGGGMRSLTALYGSLQGLKKLHVLDCATYLTGLSGTTWTMSNLYRDADWSQKDLDKQISEARKHMTKCKINSLSLEYLKFYKKQLHQRKKEGRKTSFIDLWGLVLESLLHDGKDNHKLSDQQRAIDRGQNPLPIYTAVNVKNNYSTLDFKEWVEFTPYEVGLQKYGVFVRSEDFGSEFFMGRLMKKLPESRICFLEGMWSSLFSLNVLYIWNLSHSSEDFWHRWTQDKMDDIEEEPLLPLKPHDLRTRLLTPASPLSSAIRDALTDRFSVAQEHNFLKGLQVHNDYLENRHFHRWKDTVLDTFPNQLTQSEEYLSLVDTGFFINTSIMPLLKPERKVDVILHLNYSAGSQILALDQTCKYCSEQGILFPKVDLSEEDRKNLKECYLFEDAETPGAPILLFFPLINDTFQNYKAPGQKRSESEMEDGKVDLYGRCSPYSTYSVTYTEKVFDRLVQLGEYNILNNEELIMQALHKAVERKRQKKN</sequence>
<dbReference type="PANTHER" id="PTHR10728:SF66">
    <property type="entry name" value="PHOSPHOLIPASE A2"/>
    <property type="match status" value="1"/>
</dbReference>
<dbReference type="Pfam" id="PF00168">
    <property type="entry name" value="C2"/>
    <property type="match status" value="1"/>
</dbReference>
<comment type="catalytic activity">
    <reaction evidence="8">
        <text>a 1,2-diacyl-sn-glycero-3-phosphocholine + H2O = a 1-acyl-sn-glycero-3-phosphocholine + a fatty acid + H(+)</text>
        <dbReference type="Rhea" id="RHEA:15801"/>
        <dbReference type="ChEBI" id="CHEBI:15377"/>
        <dbReference type="ChEBI" id="CHEBI:15378"/>
        <dbReference type="ChEBI" id="CHEBI:28868"/>
        <dbReference type="ChEBI" id="CHEBI:57643"/>
        <dbReference type="ChEBI" id="CHEBI:58168"/>
        <dbReference type="EC" id="3.1.1.4"/>
    </reaction>
</comment>
<evidence type="ECO:0000256" key="2">
    <source>
        <dbReference type="ARBA" id="ARBA00004514"/>
    </source>
</evidence>
<dbReference type="SUPFAM" id="SSF49562">
    <property type="entry name" value="C2 domain (Calcium/lipid-binding domain, CaLB)"/>
    <property type="match status" value="1"/>
</dbReference>
<dbReference type="Gene3D" id="3.40.1090.10">
    <property type="entry name" value="Cytosolic phospholipase A2 catalytic domain"/>
    <property type="match status" value="1"/>
</dbReference>
<dbReference type="SMART" id="SM00022">
    <property type="entry name" value="PLAc"/>
    <property type="match status" value="1"/>
</dbReference>
<protein>
    <recommendedName>
        <fullName evidence="3 8">Phospholipase A2</fullName>
        <ecNumber evidence="3 8">3.1.1.4</ecNumber>
    </recommendedName>
</protein>
<accession>A0A8C3LCQ5</accession>
<dbReference type="InterPro" id="IPR040723">
    <property type="entry name" value="cPLA2_C2"/>
</dbReference>
<feature type="domain" description="PLA2c" evidence="10">
    <location>
        <begin position="216"/>
        <end position="755"/>
    </location>
</feature>
<dbReference type="PANTHER" id="PTHR10728">
    <property type="entry name" value="CYTOSOLIC PHOSPHOLIPASE A2"/>
    <property type="match status" value="1"/>
</dbReference>
<name>A0A8C3LCQ5_CHRPC</name>
<keyword evidence="7 8" id="KW-0442">Lipid degradation</keyword>
<dbReference type="InterPro" id="IPR002642">
    <property type="entry name" value="LysoPLipase_cat_dom"/>
</dbReference>
<evidence type="ECO:0000259" key="10">
    <source>
        <dbReference type="PROSITE" id="PS51210"/>
    </source>
</evidence>
<organism evidence="11 12">
    <name type="scientific">Chrysolophus pictus</name>
    <name type="common">Golden pheasant</name>
    <name type="synonym">Phasianus pictus</name>
    <dbReference type="NCBI Taxonomy" id="9089"/>
    <lineage>
        <taxon>Eukaryota</taxon>
        <taxon>Metazoa</taxon>
        <taxon>Chordata</taxon>
        <taxon>Craniata</taxon>
        <taxon>Vertebrata</taxon>
        <taxon>Euteleostomi</taxon>
        <taxon>Archelosauria</taxon>
        <taxon>Archosauria</taxon>
        <taxon>Dinosauria</taxon>
        <taxon>Saurischia</taxon>
        <taxon>Theropoda</taxon>
        <taxon>Coelurosauria</taxon>
        <taxon>Aves</taxon>
        <taxon>Neognathae</taxon>
        <taxon>Galloanserae</taxon>
        <taxon>Galliformes</taxon>
        <taxon>Phasianidae</taxon>
        <taxon>Phasianinae</taxon>
        <taxon>Chrysolophus</taxon>
    </lineage>
</organism>